<evidence type="ECO:0000313" key="1">
    <source>
        <dbReference type="EMBL" id="KAL3282169.1"/>
    </source>
</evidence>
<comment type="caution">
    <text evidence="1">The sequence shown here is derived from an EMBL/GenBank/DDBJ whole genome shotgun (WGS) entry which is preliminary data.</text>
</comment>
<evidence type="ECO:0000313" key="2">
    <source>
        <dbReference type="Proteomes" id="UP001516400"/>
    </source>
</evidence>
<protein>
    <recommendedName>
        <fullName evidence="3">60S ribosomal export protein NMD3</fullName>
    </recommendedName>
</protein>
<proteinExistence type="predicted"/>
<reference evidence="1 2" key="1">
    <citation type="journal article" date="2021" name="BMC Biol.">
        <title>Horizontally acquired antibacterial genes associated with adaptive radiation of ladybird beetles.</title>
        <authorList>
            <person name="Li H.S."/>
            <person name="Tang X.F."/>
            <person name="Huang Y.H."/>
            <person name="Xu Z.Y."/>
            <person name="Chen M.L."/>
            <person name="Du X.Y."/>
            <person name="Qiu B.Y."/>
            <person name="Chen P.T."/>
            <person name="Zhang W."/>
            <person name="Slipinski A."/>
            <person name="Escalona H.E."/>
            <person name="Waterhouse R.M."/>
            <person name="Zwick A."/>
            <person name="Pang H."/>
        </authorList>
    </citation>
    <scope>NUCLEOTIDE SEQUENCE [LARGE SCALE GENOMIC DNA]</scope>
    <source>
        <strain evidence="1">SYSU2018</strain>
    </source>
</reference>
<keyword evidence="2" id="KW-1185">Reference proteome</keyword>
<gene>
    <name evidence="1" type="ORF">HHI36_005364</name>
</gene>
<evidence type="ECO:0008006" key="3">
    <source>
        <dbReference type="Google" id="ProtNLM"/>
    </source>
</evidence>
<sequence>MTNREVRLSIFISFEADKINCSDCGAAAGKDPKDPSSKIYIFCCDGCKSPKIDKCSTLTAKEVRVLDFRSRRTLKFWCNNCSDFYTSKLMKKIIPERDDIIASATLKLFGFWKGNRLKKNTSRNVTVECYEDITKSINKPAMPNIPCLILKPVEKQEGVQTRQELVTKANPANLGIGITMMKTIKDGHLLVKYDSSKSKDAMEREIQNSLGAKYNIEDTKLKKPLVTIANLSIDITKGDVTLALHFADDTSEQLF</sequence>
<dbReference type="EMBL" id="JABFTP020000144">
    <property type="protein sequence ID" value="KAL3282169.1"/>
    <property type="molecule type" value="Genomic_DNA"/>
</dbReference>
<organism evidence="1 2">
    <name type="scientific">Cryptolaemus montrouzieri</name>
    <dbReference type="NCBI Taxonomy" id="559131"/>
    <lineage>
        <taxon>Eukaryota</taxon>
        <taxon>Metazoa</taxon>
        <taxon>Ecdysozoa</taxon>
        <taxon>Arthropoda</taxon>
        <taxon>Hexapoda</taxon>
        <taxon>Insecta</taxon>
        <taxon>Pterygota</taxon>
        <taxon>Neoptera</taxon>
        <taxon>Endopterygota</taxon>
        <taxon>Coleoptera</taxon>
        <taxon>Polyphaga</taxon>
        <taxon>Cucujiformia</taxon>
        <taxon>Coccinelloidea</taxon>
        <taxon>Coccinellidae</taxon>
        <taxon>Scymninae</taxon>
        <taxon>Scymnini</taxon>
        <taxon>Cryptolaemus</taxon>
    </lineage>
</organism>
<dbReference type="AlphaFoldDB" id="A0ABD2NU84"/>
<accession>A0ABD2NU84</accession>
<name>A0ABD2NU84_9CUCU</name>
<dbReference type="Proteomes" id="UP001516400">
    <property type="component" value="Unassembled WGS sequence"/>
</dbReference>